<name>A0A2P5BH29_PARAD</name>
<reference evidence="2" key="1">
    <citation type="submission" date="2016-06" db="EMBL/GenBank/DDBJ databases">
        <title>Parallel loss of symbiosis genes in relatives of nitrogen-fixing non-legume Parasponia.</title>
        <authorList>
            <person name="Van Velzen R."/>
            <person name="Holmer R."/>
            <person name="Bu F."/>
            <person name="Rutten L."/>
            <person name="Van Zeijl A."/>
            <person name="Liu W."/>
            <person name="Santuari L."/>
            <person name="Cao Q."/>
            <person name="Sharma T."/>
            <person name="Shen D."/>
            <person name="Roswanjaya Y."/>
            <person name="Wardhani T."/>
            <person name="Kalhor M.S."/>
            <person name="Jansen J."/>
            <person name="Van den Hoogen J."/>
            <person name="Gungor B."/>
            <person name="Hartog M."/>
            <person name="Hontelez J."/>
            <person name="Verver J."/>
            <person name="Yang W.-C."/>
            <person name="Schijlen E."/>
            <person name="Repin R."/>
            <person name="Schilthuizen M."/>
            <person name="Schranz E."/>
            <person name="Heidstra R."/>
            <person name="Miyata K."/>
            <person name="Fedorova E."/>
            <person name="Kohlen W."/>
            <person name="Bisseling T."/>
            <person name="Smit S."/>
            <person name="Geurts R."/>
        </authorList>
    </citation>
    <scope>NUCLEOTIDE SEQUENCE [LARGE SCALE GENOMIC DNA]</scope>
    <source>
        <strain evidence="2">cv. WU1-14</strain>
    </source>
</reference>
<proteinExistence type="predicted"/>
<dbReference type="AlphaFoldDB" id="A0A2P5BH29"/>
<dbReference type="EMBL" id="JXTB01000282">
    <property type="protein sequence ID" value="PON48102.1"/>
    <property type="molecule type" value="Genomic_DNA"/>
</dbReference>
<comment type="caution">
    <text evidence="1">The sequence shown here is derived from an EMBL/GenBank/DDBJ whole genome shotgun (WGS) entry which is preliminary data.</text>
</comment>
<evidence type="ECO:0000313" key="1">
    <source>
        <dbReference type="EMBL" id="PON48102.1"/>
    </source>
</evidence>
<gene>
    <name evidence="1" type="ORF">PanWU01x14_239920</name>
</gene>
<keyword evidence="2" id="KW-1185">Reference proteome</keyword>
<evidence type="ECO:0000313" key="2">
    <source>
        <dbReference type="Proteomes" id="UP000237105"/>
    </source>
</evidence>
<accession>A0A2P5BH29</accession>
<dbReference type="OrthoDB" id="1166192at2759"/>
<dbReference type="Proteomes" id="UP000237105">
    <property type="component" value="Unassembled WGS sequence"/>
</dbReference>
<protein>
    <submittedName>
        <fullName evidence="1">Uncharacterized protein</fullName>
    </submittedName>
</protein>
<organism evidence="1 2">
    <name type="scientific">Parasponia andersonii</name>
    <name type="common">Sponia andersonii</name>
    <dbReference type="NCBI Taxonomy" id="3476"/>
    <lineage>
        <taxon>Eukaryota</taxon>
        <taxon>Viridiplantae</taxon>
        <taxon>Streptophyta</taxon>
        <taxon>Embryophyta</taxon>
        <taxon>Tracheophyta</taxon>
        <taxon>Spermatophyta</taxon>
        <taxon>Magnoliopsida</taxon>
        <taxon>eudicotyledons</taxon>
        <taxon>Gunneridae</taxon>
        <taxon>Pentapetalae</taxon>
        <taxon>rosids</taxon>
        <taxon>fabids</taxon>
        <taxon>Rosales</taxon>
        <taxon>Cannabaceae</taxon>
        <taxon>Parasponia</taxon>
    </lineage>
</organism>
<sequence length="82" mass="9707">MHCERPSWALIRNLRETYSNTDLLEAEALATITSMKFAMISPWRFIVLERDNSEVMNNLMSRIISSCSWRIYDLVEDCRSKF</sequence>